<dbReference type="OrthoDB" id="9806837at2"/>
<dbReference type="InterPro" id="IPR034683">
    <property type="entry name" value="IspD/TarI"/>
</dbReference>
<dbReference type="EC" id="2.7.7.60" evidence="7"/>
<dbReference type="Pfam" id="PF01128">
    <property type="entry name" value="IspD"/>
    <property type="match status" value="1"/>
</dbReference>
<dbReference type="Gene3D" id="3.90.550.10">
    <property type="entry name" value="Spore Coat Polysaccharide Biosynthesis Protein SpsA, Chain A"/>
    <property type="match status" value="1"/>
</dbReference>
<dbReference type="UniPathway" id="UPA00056">
    <property type="reaction ID" value="UER00093"/>
</dbReference>
<dbReference type="NCBIfam" id="TIGR00453">
    <property type="entry name" value="ispD"/>
    <property type="match status" value="1"/>
</dbReference>
<sequence>MKRNIALIPAAGAGTRFGAGKPKQYVEINGKTVLQHTVGIFEQHPQIDFTAVIVSPEDKIFQGASNKVGVFKVGGDTRAETVRNGVEILLAKGLVVETDNILVHDAARCCLPAEALSRLIGAAANVGQGGILAVPVADTLKRAGERNEITATVSRAGLWQAQTPQLFQTALLRRALSAGDLSSVTDEASAVERLGIKPLLVLGDTRNLKLTLPQDEFIVRLLLTD</sequence>
<name>A0A2P7U085_9NEIS</name>
<dbReference type="FunFam" id="3.90.550.10:FF:000003">
    <property type="entry name" value="2-C-methyl-D-erythritol 4-phosphate cytidylyltransferase"/>
    <property type="match status" value="1"/>
</dbReference>
<feature type="site" description="Transition state stabilizer" evidence="7">
    <location>
        <position position="23"/>
    </location>
</feature>
<comment type="function">
    <text evidence="7">Catalyzes the formation of 4-diphosphocytidyl-2-C-methyl-D-erythritol from CTP and 2-C-methyl-D-erythritol 4-phosphate (MEP).</text>
</comment>
<comment type="similarity">
    <text evidence="3 7">Belongs to the IspD/TarI cytidylyltransferase family. IspD subfamily.</text>
</comment>
<evidence type="ECO:0000313" key="9">
    <source>
        <dbReference type="Proteomes" id="UP000241868"/>
    </source>
</evidence>
<evidence type="ECO:0000256" key="1">
    <source>
        <dbReference type="ARBA" id="ARBA00001282"/>
    </source>
</evidence>
<keyword evidence="6 7" id="KW-0414">Isoprene biosynthesis</keyword>
<dbReference type="Proteomes" id="UP000241868">
    <property type="component" value="Unassembled WGS sequence"/>
</dbReference>
<dbReference type="GO" id="GO:0050518">
    <property type="term" value="F:2-C-methyl-D-erythritol 4-phosphate cytidylyltransferase activity"/>
    <property type="evidence" value="ECO:0007669"/>
    <property type="project" value="UniProtKB-UniRule"/>
</dbReference>
<dbReference type="PANTHER" id="PTHR32125">
    <property type="entry name" value="2-C-METHYL-D-ERYTHRITOL 4-PHOSPHATE CYTIDYLYLTRANSFERASE, CHLOROPLASTIC"/>
    <property type="match status" value="1"/>
</dbReference>
<comment type="catalytic activity">
    <reaction evidence="1 7">
        <text>2-C-methyl-D-erythritol 4-phosphate + CTP + H(+) = 4-CDP-2-C-methyl-D-erythritol + diphosphate</text>
        <dbReference type="Rhea" id="RHEA:13429"/>
        <dbReference type="ChEBI" id="CHEBI:15378"/>
        <dbReference type="ChEBI" id="CHEBI:33019"/>
        <dbReference type="ChEBI" id="CHEBI:37563"/>
        <dbReference type="ChEBI" id="CHEBI:57823"/>
        <dbReference type="ChEBI" id="CHEBI:58262"/>
        <dbReference type="EC" id="2.7.7.60"/>
    </reaction>
</comment>
<organism evidence="8 9">
    <name type="scientific">Neisseria iguanae</name>
    <dbReference type="NCBI Taxonomy" id="90242"/>
    <lineage>
        <taxon>Bacteria</taxon>
        <taxon>Pseudomonadati</taxon>
        <taxon>Pseudomonadota</taxon>
        <taxon>Betaproteobacteria</taxon>
        <taxon>Neisseriales</taxon>
        <taxon>Neisseriaceae</taxon>
        <taxon>Neisseria</taxon>
    </lineage>
</organism>
<protein>
    <recommendedName>
        <fullName evidence="7">2-C-methyl-D-erythritol 4-phosphate cytidylyltransferase</fullName>
        <ecNumber evidence="7">2.7.7.60</ecNumber>
    </recommendedName>
    <alternativeName>
        <fullName evidence="7">4-diphosphocytidyl-2C-methyl-D-erythritol synthase</fullName>
    </alternativeName>
    <alternativeName>
        <fullName evidence="7">MEP cytidylyltransferase</fullName>
        <shortName evidence="7">MCT</shortName>
    </alternativeName>
</protein>
<evidence type="ECO:0000256" key="7">
    <source>
        <dbReference type="HAMAP-Rule" id="MF_00108"/>
    </source>
</evidence>
<comment type="caution">
    <text evidence="8">The sequence shown here is derived from an EMBL/GenBank/DDBJ whole genome shotgun (WGS) entry which is preliminary data.</text>
</comment>
<evidence type="ECO:0000256" key="2">
    <source>
        <dbReference type="ARBA" id="ARBA00004787"/>
    </source>
</evidence>
<reference evidence="8 9" key="1">
    <citation type="submission" date="2018-03" db="EMBL/GenBank/DDBJ databases">
        <title>Neisseria weixii sp. nov., isolated from the intestinal contents of Tibetan Plateau pika (Ochotona curzoniae) in Yushu, Qinghai Province, China.</title>
        <authorList>
            <person name="Gui Z."/>
        </authorList>
    </citation>
    <scope>NUCLEOTIDE SEQUENCE [LARGE SCALE GENOMIC DNA]</scope>
    <source>
        <strain evidence="8 9">ATCC 51483</strain>
    </source>
</reference>
<dbReference type="PANTHER" id="PTHR32125:SF4">
    <property type="entry name" value="2-C-METHYL-D-ERYTHRITOL 4-PHOSPHATE CYTIDYLYLTRANSFERASE, CHLOROPLASTIC"/>
    <property type="match status" value="1"/>
</dbReference>
<dbReference type="SUPFAM" id="SSF53448">
    <property type="entry name" value="Nucleotide-diphospho-sugar transferases"/>
    <property type="match status" value="1"/>
</dbReference>
<dbReference type="InterPro" id="IPR029044">
    <property type="entry name" value="Nucleotide-diphossugar_trans"/>
</dbReference>
<dbReference type="InterPro" id="IPR001228">
    <property type="entry name" value="IspD"/>
</dbReference>
<dbReference type="PROSITE" id="PS01295">
    <property type="entry name" value="ISPD"/>
    <property type="match status" value="1"/>
</dbReference>
<dbReference type="EMBL" id="PXYY01000032">
    <property type="protein sequence ID" value="PSJ80398.1"/>
    <property type="molecule type" value="Genomic_DNA"/>
</dbReference>
<comment type="pathway">
    <text evidence="2 7">Isoprenoid biosynthesis; isopentenyl diphosphate biosynthesis via DXP pathway; isopentenyl diphosphate from 1-deoxy-D-xylulose 5-phosphate: step 2/6.</text>
</comment>
<feature type="site" description="Positions MEP for the nucleophilic attack" evidence="7">
    <location>
        <position position="155"/>
    </location>
</feature>
<dbReference type="HAMAP" id="MF_00108">
    <property type="entry name" value="IspD"/>
    <property type="match status" value="1"/>
</dbReference>
<dbReference type="RefSeq" id="WP_106741470.1">
    <property type="nucleotide sequence ID" value="NZ_PXYY01000032.1"/>
</dbReference>
<dbReference type="AlphaFoldDB" id="A0A2P7U085"/>
<gene>
    <name evidence="7" type="primary">ispD</name>
    <name evidence="8" type="ORF">C7N83_06505</name>
</gene>
<keyword evidence="9" id="KW-1185">Reference proteome</keyword>
<evidence type="ECO:0000256" key="4">
    <source>
        <dbReference type="ARBA" id="ARBA00022679"/>
    </source>
</evidence>
<evidence type="ECO:0000256" key="6">
    <source>
        <dbReference type="ARBA" id="ARBA00023229"/>
    </source>
</evidence>
<evidence type="ECO:0000256" key="3">
    <source>
        <dbReference type="ARBA" id="ARBA00009789"/>
    </source>
</evidence>
<keyword evidence="4 7" id="KW-0808">Transferase</keyword>
<keyword evidence="5 7" id="KW-0548">Nucleotidyltransferase</keyword>
<dbReference type="GO" id="GO:0019288">
    <property type="term" value="P:isopentenyl diphosphate biosynthetic process, methylerythritol 4-phosphate pathway"/>
    <property type="evidence" value="ECO:0007669"/>
    <property type="project" value="UniProtKB-UniRule"/>
</dbReference>
<dbReference type="InterPro" id="IPR050088">
    <property type="entry name" value="IspD/TarI_cytidylyltransf_bact"/>
</dbReference>
<evidence type="ECO:0000256" key="5">
    <source>
        <dbReference type="ARBA" id="ARBA00022695"/>
    </source>
</evidence>
<feature type="site" description="Positions MEP for the nucleophilic attack" evidence="7">
    <location>
        <position position="209"/>
    </location>
</feature>
<accession>A0A2P7U085</accession>
<dbReference type="CDD" id="cd02516">
    <property type="entry name" value="CDP-ME_synthetase"/>
    <property type="match status" value="1"/>
</dbReference>
<feature type="site" description="Transition state stabilizer" evidence="7">
    <location>
        <position position="16"/>
    </location>
</feature>
<evidence type="ECO:0000313" key="8">
    <source>
        <dbReference type="EMBL" id="PSJ80398.1"/>
    </source>
</evidence>
<proteinExistence type="inferred from homology"/>
<dbReference type="InterPro" id="IPR018294">
    <property type="entry name" value="ISPD_synthase_CS"/>
</dbReference>